<dbReference type="EMBL" id="AZHD01000015">
    <property type="protein sequence ID" value="OAA57123.1"/>
    <property type="molecule type" value="Genomic_DNA"/>
</dbReference>
<protein>
    <submittedName>
        <fullName evidence="3">Uncharacterized protein</fullName>
    </submittedName>
</protein>
<evidence type="ECO:0000313" key="3">
    <source>
        <dbReference type="EMBL" id="OAA57123.1"/>
    </source>
</evidence>
<evidence type="ECO:0000256" key="2">
    <source>
        <dbReference type="SAM" id="Phobius"/>
    </source>
</evidence>
<reference evidence="3 4" key="1">
    <citation type="journal article" date="2016" name="Genome Biol. Evol.">
        <title>Divergent and convergent evolution of fungal pathogenicity.</title>
        <authorList>
            <person name="Shang Y."/>
            <person name="Xiao G."/>
            <person name="Zheng P."/>
            <person name="Cen K."/>
            <person name="Zhan S."/>
            <person name="Wang C."/>
        </authorList>
    </citation>
    <scope>NUCLEOTIDE SEQUENCE [LARGE SCALE GENOMIC DNA]</scope>
    <source>
        <strain evidence="3 4">RCEF 264</strain>
    </source>
</reference>
<keyword evidence="2" id="KW-0812">Transmembrane</keyword>
<accession>A0A167PXS6</accession>
<proteinExistence type="predicted"/>
<organism evidence="3 4">
    <name type="scientific">Niveomyces insectorum RCEF 264</name>
    <dbReference type="NCBI Taxonomy" id="1081102"/>
    <lineage>
        <taxon>Eukaryota</taxon>
        <taxon>Fungi</taxon>
        <taxon>Dikarya</taxon>
        <taxon>Ascomycota</taxon>
        <taxon>Pezizomycotina</taxon>
        <taxon>Sordariomycetes</taxon>
        <taxon>Hypocreomycetidae</taxon>
        <taxon>Hypocreales</taxon>
        <taxon>Cordycipitaceae</taxon>
        <taxon>Niveomyces</taxon>
    </lineage>
</organism>
<gene>
    <name evidence="3" type="ORF">SPI_07504</name>
</gene>
<name>A0A167PXS6_9HYPO</name>
<evidence type="ECO:0000313" key="4">
    <source>
        <dbReference type="Proteomes" id="UP000076874"/>
    </source>
</evidence>
<evidence type="ECO:0000256" key="1">
    <source>
        <dbReference type="SAM" id="MobiDB-lite"/>
    </source>
</evidence>
<feature type="region of interest" description="Disordered" evidence="1">
    <location>
        <begin position="103"/>
        <end position="148"/>
    </location>
</feature>
<feature type="compositionally biased region" description="Basic and acidic residues" evidence="1">
    <location>
        <begin position="103"/>
        <end position="122"/>
    </location>
</feature>
<keyword evidence="4" id="KW-1185">Reference proteome</keyword>
<keyword evidence="2" id="KW-0472">Membrane</keyword>
<dbReference type="Proteomes" id="UP000076874">
    <property type="component" value="Unassembled WGS sequence"/>
</dbReference>
<dbReference type="AlphaFoldDB" id="A0A167PXS6"/>
<feature type="transmembrane region" description="Helical" evidence="2">
    <location>
        <begin position="73"/>
        <end position="97"/>
    </location>
</feature>
<comment type="caution">
    <text evidence="3">The sequence shown here is derived from an EMBL/GenBank/DDBJ whole genome shotgun (WGS) entry which is preliminary data.</text>
</comment>
<sequence length="230" mass="25108">MAILRRKICSGALNLLGGTSTKIQVYKRQGVNGGNGIFPSGFPDASDFGGNDGDTPAYPSVHGPNDSRLGAGAIAGIAVGTILFLFVVMALLAYFCAGGSRWKEPQQPPEERMHDRQERHDLQQQGQRQRQQDVALHPQPHRFSRTSSEEVVAFAKVGDDEMAWPRDDPPAYGESEADNAQHNVTYTLGAVSNGFQRYRISTPIHSDAKLDTVVPPSVPERNERNVSVIL</sequence>
<keyword evidence="2" id="KW-1133">Transmembrane helix</keyword>